<evidence type="ECO:0000313" key="4">
    <source>
        <dbReference type="Proteomes" id="UP000015101"/>
    </source>
</evidence>
<reference evidence="2 4" key="2">
    <citation type="journal article" date="2013" name="Nature">
        <title>Insights into bilaterian evolution from three spiralian genomes.</title>
        <authorList>
            <person name="Simakov O."/>
            <person name="Marletaz F."/>
            <person name="Cho S.J."/>
            <person name="Edsinger-Gonzales E."/>
            <person name="Havlak P."/>
            <person name="Hellsten U."/>
            <person name="Kuo D.H."/>
            <person name="Larsson T."/>
            <person name="Lv J."/>
            <person name="Arendt D."/>
            <person name="Savage R."/>
            <person name="Osoegawa K."/>
            <person name="de Jong P."/>
            <person name="Grimwood J."/>
            <person name="Chapman J.A."/>
            <person name="Shapiro H."/>
            <person name="Aerts A."/>
            <person name="Otillar R.P."/>
            <person name="Terry A.Y."/>
            <person name="Boore J.L."/>
            <person name="Grigoriev I.V."/>
            <person name="Lindberg D.R."/>
            <person name="Seaver E.C."/>
            <person name="Weisblat D.A."/>
            <person name="Putnam N.H."/>
            <person name="Rokhsar D.S."/>
        </authorList>
    </citation>
    <scope>NUCLEOTIDE SEQUENCE</scope>
</reference>
<proteinExistence type="predicted"/>
<evidence type="ECO:0000313" key="2">
    <source>
        <dbReference type="EMBL" id="ESO08333.1"/>
    </source>
</evidence>
<feature type="region of interest" description="Disordered" evidence="1">
    <location>
        <begin position="98"/>
        <end position="129"/>
    </location>
</feature>
<dbReference type="AlphaFoldDB" id="T1F1G6"/>
<dbReference type="InParanoid" id="T1F1G6"/>
<dbReference type="Proteomes" id="UP000015101">
    <property type="component" value="Unassembled WGS sequence"/>
</dbReference>
<protein>
    <submittedName>
        <fullName evidence="2 3">Uncharacterized protein</fullName>
    </submittedName>
</protein>
<gene>
    <name evidence="3" type="primary">20202666</name>
    <name evidence="2" type="ORF">HELRODRAFT_169143</name>
</gene>
<dbReference type="KEGG" id="hro:HELRODRAFT_169143"/>
<sequence length="456" mass="51651">MVPEKLRIPSYDIEENSKEPVKLVMEDDVLNNDVGIGSYEDNYELRNSNIIYDNDDDIDNFERGDFSQYVFDDCENGNYDYFVSSGNDFASQEATSRLKPYNHSNENSTNKKQKLNAENMSKNDDHIEKRSVSRSLETLVRHFKIFFPMSKKRSADTQCNGLNISSHNNLRCFSFSDSKIGKEFENFSMGQRTNLLPDINELHHKSNSNNIHPPSNNVQIDDVCNKISDNFEGNAHESLIEPTNNSENLSDSLLKTHSLHNKTDLEMDKNCTYSGKTDVIENISHSSNCNDENFEENGLYEDISNNIGNDFKGRQCSESNNYLMPDIPKTHLETQHATENGIDQKNNTIDGMYNSENDFLICNNDVTASSISSTTDEFFDEVTTSGMVSNISMENEKIENSINNKKNKSKDLSFSIACSSANEFTGSLFPEGSFETFNPETKKNHGKSMTMVLIAL</sequence>
<reference evidence="3" key="3">
    <citation type="submission" date="2015-06" db="UniProtKB">
        <authorList>
            <consortium name="EnsemblMetazoa"/>
        </authorList>
    </citation>
    <scope>IDENTIFICATION</scope>
</reference>
<accession>T1F1G6</accession>
<dbReference type="EMBL" id="KB096080">
    <property type="protein sequence ID" value="ESO08333.1"/>
    <property type="molecule type" value="Genomic_DNA"/>
</dbReference>
<dbReference type="GeneID" id="20202666"/>
<evidence type="ECO:0000313" key="3">
    <source>
        <dbReference type="EnsemblMetazoa" id="HelroP169143"/>
    </source>
</evidence>
<dbReference type="CTD" id="20202666"/>
<dbReference type="RefSeq" id="XP_009013263.1">
    <property type="nucleotide sequence ID" value="XM_009015015.1"/>
</dbReference>
<evidence type="ECO:0000256" key="1">
    <source>
        <dbReference type="SAM" id="MobiDB-lite"/>
    </source>
</evidence>
<keyword evidence="4" id="KW-1185">Reference proteome</keyword>
<dbReference type="EnsemblMetazoa" id="HelroT169143">
    <property type="protein sequence ID" value="HelroP169143"/>
    <property type="gene ID" value="HelroG169143"/>
</dbReference>
<dbReference type="EMBL" id="AMQM01003193">
    <property type="status" value="NOT_ANNOTATED_CDS"/>
    <property type="molecule type" value="Genomic_DNA"/>
</dbReference>
<name>T1F1G6_HELRO</name>
<reference evidence="4" key="1">
    <citation type="submission" date="2012-12" db="EMBL/GenBank/DDBJ databases">
        <authorList>
            <person name="Hellsten U."/>
            <person name="Grimwood J."/>
            <person name="Chapman J.A."/>
            <person name="Shapiro H."/>
            <person name="Aerts A."/>
            <person name="Otillar R.P."/>
            <person name="Terry A.Y."/>
            <person name="Boore J.L."/>
            <person name="Simakov O."/>
            <person name="Marletaz F."/>
            <person name="Cho S.-J."/>
            <person name="Edsinger-Gonzales E."/>
            <person name="Havlak P."/>
            <person name="Kuo D.-H."/>
            <person name="Larsson T."/>
            <person name="Lv J."/>
            <person name="Arendt D."/>
            <person name="Savage R."/>
            <person name="Osoegawa K."/>
            <person name="de Jong P."/>
            <person name="Lindberg D.R."/>
            <person name="Seaver E.C."/>
            <person name="Weisblat D.A."/>
            <person name="Putnam N.H."/>
            <person name="Grigoriev I.V."/>
            <person name="Rokhsar D.S."/>
        </authorList>
    </citation>
    <scope>NUCLEOTIDE SEQUENCE</scope>
</reference>
<feature type="compositionally biased region" description="Polar residues" evidence="1">
    <location>
        <begin position="102"/>
        <end position="120"/>
    </location>
</feature>
<organism evidence="3 4">
    <name type="scientific">Helobdella robusta</name>
    <name type="common">Californian leech</name>
    <dbReference type="NCBI Taxonomy" id="6412"/>
    <lineage>
        <taxon>Eukaryota</taxon>
        <taxon>Metazoa</taxon>
        <taxon>Spiralia</taxon>
        <taxon>Lophotrochozoa</taxon>
        <taxon>Annelida</taxon>
        <taxon>Clitellata</taxon>
        <taxon>Hirudinea</taxon>
        <taxon>Rhynchobdellida</taxon>
        <taxon>Glossiphoniidae</taxon>
        <taxon>Helobdella</taxon>
    </lineage>
</organism>
<dbReference type="HOGENOM" id="CLU_600325_0_0_1"/>